<dbReference type="InterPro" id="IPR001680">
    <property type="entry name" value="WD40_rpt"/>
</dbReference>
<dbReference type="SMART" id="SM00320">
    <property type="entry name" value="WD40"/>
    <property type="match status" value="5"/>
</dbReference>
<feature type="repeat" description="WD" evidence="5">
    <location>
        <begin position="259"/>
        <end position="301"/>
    </location>
</feature>
<keyword evidence="8" id="KW-1185">Reference proteome</keyword>
<feature type="compositionally biased region" description="Basic and acidic residues" evidence="6">
    <location>
        <begin position="412"/>
        <end position="425"/>
    </location>
</feature>
<proteinExistence type="predicted"/>
<gene>
    <name evidence="7" type="ORF">WJX73_003318</name>
</gene>
<evidence type="ECO:0000313" key="8">
    <source>
        <dbReference type="Proteomes" id="UP001465755"/>
    </source>
</evidence>
<dbReference type="Gene3D" id="2.130.10.10">
    <property type="entry name" value="YVTN repeat-like/Quinoprotein amine dehydrogenase"/>
    <property type="match status" value="1"/>
</dbReference>
<evidence type="ECO:0000256" key="4">
    <source>
        <dbReference type="ARBA" id="ARBA00023242"/>
    </source>
</evidence>
<feature type="compositionally biased region" description="Polar residues" evidence="6">
    <location>
        <begin position="240"/>
        <end position="249"/>
    </location>
</feature>
<name>A0AAW1PHU5_9CHLO</name>
<accession>A0AAW1PHU5</accession>
<dbReference type="GO" id="GO:0005634">
    <property type="term" value="C:nucleus"/>
    <property type="evidence" value="ECO:0007669"/>
    <property type="project" value="UniProtKB-SubCell"/>
</dbReference>
<dbReference type="PROSITE" id="PS50082">
    <property type="entry name" value="WD_REPEATS_2"/>
    <property type="match status" value="2"/>
</dbReference>
<evidence type="ECO:0000256" key="2">
    <source>
        <dbReference type="ARBA" id="ARBA00022574"/>
    </source>
</evidence>
<evidence type="ECO:0000256" key="1">
    <source>
        <dbReference type="ARBA" id="ARBA00004123"/>
    </source>
</evidence>
<keyword evidence="4" id="KW-0539">Nucleus</keyword>
<keyword evidence="2 5" id="KW-0853">WD repeat</keyword>
<dbReference type="AlphaFoldDB" id="A0AAW1PHU5"/>
<dbReference type="InterPro" id="IPR015943">
    <property type="entry name" value="WD40/YVTN_repeat-like_dom_sf"/>
</dbReference>
<dbReference type="Pfam" id="PF00400">
    <property type="entry name" value="WD40"/>
    <property type="match status" value="3"/>
</dbReference>
<dbReference type="InterPro" id="IPR019775">
    <property type="entry name" value="WD40_repeat_CS"/>
</dbReference>
<dbReference type="InterPro" id="IPR036322">
    <property type="entry name" value="WD40_repeat_dom_sf"/>
</dbReference>
<evidence type="ECO:0000313" key="7">
    <source>
        <dbReference type="EMBL" id="KAK9808078.1"/>
    </source>
</evidence>
<protein>
    <recommendedName>
        <fullName evidence="9">Histone-binding protein RBBP4 N-terminal domain-containing protein</fullName>
    </recommendedName>
</protein>
<dbReference type="PRINTS" id="PR00320">
    <property type="entry name" value="GPROTEINBRPT"/>
</dbReference>
<keyword evidence="3" id="KW-0677">Repeat</keyword>
<evidence type="ECO:0000256" key="3">
    <source>
        <dbReference type="ARBA" id="ARBA00022737"/>
    </source>
</evidence>
<comment type="subcellular location">
    <subcellularLocation>
        <location evidence="1">Nucleus</location>
    </subcellularLocation>
</comment>
<dbReference type="PROSITE" id="PS50294">
    <property type="entry name" value="WD_REPEATS_REGION"/>
    <property type="match status" value="1"/>
</dbReference>
<dbReference type="SUPFAM" id="SSF50978">
    <property type="entry name" value="WD40 repeat-like"/>
    <property type="match status" value="1"/>
</dbReference>
<dbReference type="PANTHER" id="PTHR22850">
    <property type="entry name" value="WD40 REPEAT FAMILY"/>
    <property type="match status" value="1"/>
</dbReference>
<dbReference type="EMBL" id="JALJOQ010000027">
    <property type="protein sequence ID" value="KAK9808078.1"/>
    <property type="molecule type" value="Genomic_DNA"/>
</dbReference>
<dbReference type="PROSITE" id="PS00678">
    <property type="entry name" value="WD_REPEATS_1"/>
    <property type="match status" value="2"/>
</dbReference>
<feature type="region of interest" description="Disordered" evidence="6">
    <location>
        <begin position="228"/>
        <end position="251"/>
    </location>
</feature>
<dbReference type="Proteomes" id="UP001465755">
    <property type="component" value="Unassembled WGS sequence"/>
</dbReference>
<sequence length="470" mass="51879">MAATSGGPTTVERKQATLQMFNTWSQRAQLLYRWLLLHNCQRSSITCRWSQSSHVHPDIPGGANTVLSSEREIDREWPNTLTLCSEPCIQDEEALRQSHLDDSGKALQAKIHAQTWPKSHESVVKRIVHPGQVNRIREVGAPGHESRVVTHTDAPELFVWNVSSQPARSPQSTQADTWRPVPSVADLVLTGHTAAAEYALATSSSLEPCIASGGQDTRVLLWNLRDHDSGSAPASKRQKVSASSRSQAKAPQLAARIQLEGHKGNINDLRFKQDSSEQLVSAADDGQVHVWDVRSTTQPCSTIGPEGASRGVLCVAWSPHEEHTVACGLDSGEVHLYDLRKLEPVGDGAQHRAKLRLAWHTASCENLDWDPLHRDFLASSAWDGRLCIWDLGQSRTDPVPETVSGGGRSTRHGPDRPEPPPQLRLEHLGNQDQVSDFHWHPTSPHTMLSVSDTNRGSMLQLWQARPQIFG</sequence>
<dbReference type="InterPro" id="IPR050459">
    <property type="entry name" value="WD_repeat_RBAP46/RBAP48/MSI1"/>
</dbReference>
<evidence type="ECO:0000256" key="5">
    <source>
        <dbReference type="PROSITE-ProRule" id="PRU00221"/>
    </source>
</evidence>
<evidence type="ECO:0008006" key="9">
    <source>
        <dbReference type="Google" id="ProtNLM"/>
    </source>
</evidence>
<comment type="caution">
    <text evidence="7">The sequence shown here is derived from an EMBL/GenBank/DDBJ whole genome shotgun (WGS) entry which is preliminary data.</text>
</comment>
<feature type="repeat" description="WD" evidence="5">
    <location>
        <begin position="357"/>
        <end position="391"/>
    </location>
</feature>
<evidence type="ECO:0000256" key="6">
    <source>
        <dbReference type="SAM" id="MobiDB-lite"/>
    </source>
</evidence>
<feature type="region of interest" description="Disordered" evidence="6">
    <location>
        <begin position="397"/>
        <end position="425"/>
    </location>
</feature>
<organism evidence="7 8">
    <name type="scientific">Symbiochloris irregularis</name>
    <dbReference type="NCBI Taxonomy" id="706552"/>
    <lineage>
        <taxon>Eukaryota</taxon>
        <taxon>Viridiplantae</taxon>
        <taxon>Chlorophyta</taxon>
        <taxon>core chlorophytes</taxon>
        <taxon>Trebouxiophyceae</taxon>
        <taxon>Trebouxiales</taxon>
        <taxon>Trebouxiaceae</taxon>
        <taxon>Symbiochloris</taxon>
    </lineage>
</organism>
<reference evidence="7 8" key="1">
    <citation type="journal article" date="2024" name="Nat. Commun.">
        <title>Phylogenomics reveals the evolutionary origins of lichenization in chlorophyte algae.</title>
        <authorList>
            <person name="Puginier C."/>
            <person name="Libourel C."/>
            <person name="Otte J."/>
            <person name="Skaloud P."/>
            <person name="Haon M."/>
            <person name="Grisel S."/>
            <person name="Petersen M."/>
            <person name="Berrin J.G."/>
            <person name="Delaux P.M."/>
            <person name="Dal Grande F."/>
            <person name="Keller J."/>
        </authorList>
    </citation>
    <scope>NUCLEOTIDE SEQUENCE [LARGE SCALE GENOMIC DNA]</scope>
    <source>
        <strain evidence="7 8">SAG 2036</strain>
    </source>
</reference>
<dbReference type="InterPro" id="IPR020472">
    <property type="entry name" value="WD40_PAC1"/>
</dbReference>